<reference evidence="1 2" key="1">
    <citation type="submission" date="2019-08" db="EMBL/GenBank/DDBJ databases">
        <title>Amphibian skin-associated Pigmentiphaga: genome sequence and occurrence across geography and hosts.</title>
        <authorList>
            <person name="Bletz M.C."/>
            <person name="Bunk B."/>
            <person name="Sproeer C."/>
            <person name="Biwer P."/>
            <person name="Reiter S."/>
            <person name="Rabemananjara F.C.E."/>
            <person name="Schulz S."/>
            <person name="Overmann J."/>
            <person name="Vences M."/>
        </authorList>
    </citation>
    <scope>NUCLEOTIDE SEQUENCE [LARGE SCALE GENOMIC DNA]</scope>
    <source>
        <strain evidence="1 2">Mada1488</strain>
    </source>
</reference>
<dbReference type="EMBL" id="CP043046">
    <property type="protein sequence ID" value="QEI09065.1"/>
    <property type="molecule type" value="Genomic_DNA"/>
</dbReference>
<dbReference type="KEGG" id="pacr:FXN63_01840"/>
<evidence type="ECO:0000313" key="2">
    <source>
        <dbReference type="Proteomes" id="UP000325161"/>
    </source>
</evidence>
<sequence>MVLVSEILSRMNDGVFLENVFSRDADWDAALDARDAPDFDTAWCMSDEKVSASCPPESNTVNAIRESAFKRVYAITQSADLAGYVSDDMGLIALAFDNQLEIEFVDGLWETYSQGKFPGGVVQD</sequence>
<organism evidence="1 2">
    <name type="scientific">Pigmentiphaga aceris</name>
    <dbReference type="NCBI Taxonomy" id="1940612"/>
    <lineage>
        <taxon>Bacteria</taxon>
        <taxon>Pseudomonadati</taxon>
        <taxon>Pseudomonadota</taxon>
        <taxon>Betaproteobacteria</taxon>
        <taxon>Burkholderiales</taxon>
        <taxon>Alcaligenaceae</taxon>
        <taxon>Pigmentiphaga</taxon>
    </lineage>
</organism>
<dbReference type="AlphaFoldDB" id="A0A5C0B487"/>
<gene>
    <name evidence="1" type="ORF">FXN63_01840</name>
</gene>
<accession>A0A5C0B487</accession>
<dbReference type="OrthoDB" id="6903468at2"/>
<dbReference type="Proteomes" id="UP000325161">
    <property type="component" value="Chromosome"/>
</dbReference>
<evidence type="ECO:0000313" key="1">
    <source>
        <dbReference type="EMBL" id="QEI09065.1"/>
    </source>
</evidence>
<keyword evidence="2" id="KW-1185">Reference proteome</keyword>
<name>A0A5C0B487_9BURK</name>
<proteinExistence type="predicted"/>
<protein>
    <submittedName>
        <fullName evidence="1">Uncharacterized protein</fullName>
    </submittedName>
</protein>